<comment type="caution">
    <text evidence="1">The sequence shown here is derived from an EMBL/GenBank/DDBJ whole genome shotgun (WGS) entry which is preliminary data.</text>
</comment>
<dbReference type="GO" id="GO:0004190">
    <property type="term" value="F:aspartic-type endopeptidase activity"/>
    <property type="evidence" value="ECO:0007669"/>
    <property type="project" value="InterPro"/>
</dbReference>
<dbReference type="OrthoDB" id="8000983at2759"/>
<dbReference type="GO" id="GO:0006508">
    <property type="term" value="P:proteolysis"/>
    <property type="evidence" value="ECO:0007669"/>
    <property type="project" value="InterPro"/>
</dbReference>
<evidence type="ECO:0000313" key="2">
    <source>
        <dbReference type="Proteomes" id="UP000257109"/>
    </source>
</evidence>
<dbReference type="PROSITE" id="PS00141">
    <property type="entry name" value="ASP_PROTEASE"/>
    <property type="match status" value="1"/>
</dbReference>
<feature type="non-terminal residue" evidence="1">
    <location>
        <position position="1"/>
    </location>
</feature>
<dbReference type="InterPro" id="IPR043128">
    <property type="entry name" value="Rev_trsase/Diguanyl_cyclase"/>
</dbReference>
<dbReference type="InterPro" id="IPR001969">
    <property type="entry name" value="Aspartic_peptidase_AS"/>
</dbReference>
<proteinExistence type="predicted"/>
<keyword evidence="2" id="KW-1185">Reference proteome</keyword>
<dbReference type="PANTHER" id="PTHR24559:SF444">
    <property type="entry name" value="REVERSE TRANSCRIPTASE DOMAIN-CONTAINING PROTEIN"/>
    <property type="match status" value="1"/>
</dbReference>
<dbReference type="EMBL" id="QJKJ01014484">
    <property type="protein sequence ID" value="RDX64224.1"/>
    <property type="molecule type" value="Genomic_DNA"/>
</dbReference>
<dbReference type="AlphaFoldDB" id="A0A371EE36"/>
<dbReference type="Proteomes" id="UP000257109">
    <property type="component" value="Unassembled WGS sequence"/>
</dbReference>
<gene>
    <name evidence="1" type="ORF">CR513_57248</name>
</gene>
<dbReference type="InterPro" id="IPR053134">
    <property type="entry name" value="RNA-dir_DNA_polymerase"/>
</dbReference>
<dbReference type="Gene3D" id="3.30.70.270">
    <property type="match status" value="1"/>
</dbReference>
<evidence type="ECO:0000313" key="1">
    <source>
        <dbReference type="EMBL" id="RDX64224.1"/>
    </source>
</evidence>
<name>A0A371EE36_MUCPR</name>
<sequence>MKTKGTVSDNLVMVMVDSGASHNFISHNFISHNFISHNFISRSMVQRLGLPIIDREVFVVKLGDGHQVTCSGMLDVILEISWMETLREKSQVSLKSLFKKNKVEFMGMMFIENKGDLVGTKILQPKFFVPRSLPPNREKDNTIPLLPELSRYHQIRMRAEDIPKTPFRTHHGHYDHHEYHLQAIFENVLVFFDGILIYNRCWQDHLLHVKMILDIRRQQLLFANKKKCNLGKISVGNLGHNISFEGVAMDKEKIKSMIQWPIP</sequence>
<organism evidence="1 2">
    <name type="scientific">Mucuna pruriens</name>
    <name type="common">Velvet bean</name>
    <name type="synonym">Dolichos pruriens</name>
    <dbReference type="NCBI Taxonomy" id="157652"/>
    <lineage>
        <taxon>Eukaryota</taxon>
        <taxon>Viridiplantae</taxon>
        <taxon>Streptophyta</taxon>
        <taxon>Embryophyta</taxon>
        <taxon>Tracheophyta</taxon>
        <taxon>Spermatophyta</taxon>
        <taxon>Magnoliopsida</taxon>
        <taxon>eudicotyledons</taxon>
        <taxon>Gunneridae</taxon>
        <taxon>Pentapetalae</taxon>
        <taxon>rosids</taxon>
        <taxon>fabids</taxon>
        <taxon>Fabales</taxon>
        <taxon>Fabaceae</taxon>
        <taxon>Papilionoideae</taxon>
        <taxon>50 kb inversion clade</taxon>
        <taxon>NPAAA clade</taxon>
        <taxon>indigoferoid/millettioid clade</taxon>
        <taxon>Phaseoleae</taxon>
        <taxon>Mucuna</taxon>
    </lineage>
</organism>
<dbReference type="InterPro" id="IPR043502">
    <property type="entry name" value="DNA/RNA_pol_sf"/>
</dbReference>
<dbReference type="CDD" id="cd00303">
    <property type="entry name" value="retropepsin_like"/>
    <property type="match status" value="1"/>
</dbReference>
<protein>
    <submittedName>
        <fullName evidence="1">Mitochondrial protein</fullName>
    </submittedName>
</protein>
<dbReference type="SUPFAM" id="SSF56672">
    <property type="entry name" value="DNA/RNA polymerases"/>
    <property type="match status" value="1"/>
</dbReference>
<accession>A0A371EE36</accession>
<reference evidence="1" key="1">
    <citation type="submission" date="2018-05" db="EMBL/GenBank/DDBJ databases">
        <title>Draft genome of Mucuna pruriens seed.</title>
        <authorList>
            <person name="Nnadi N.E."/>
            <person name="Vos R."/>
            <person name="Hasami M.H."/>
            <person name="Devisetty U.K."/>
            <person name="Aguiy J.C."/>
        </authorList>
    </citation>
    <scope>NUCLEOTIDE SEQUENCE [LARGE SCALE GENOMIC DNA]</scope>
    <source>
        <strain evidence="1">JCA_2017</strain>
    </source>
</reference>
<dbReference type="PANTHER" id="PTHR24559">
    <property type="entry name" value="TRANSPOSON TY3-I GAG-POL POLYPROTEIN"/>
    <property type="match status" value="1"/>
</dbReference>